<gene>
    <name evidence="3" type="ORF">PR001_g17558</name>
    <name evidence="2" type="ORF">PR002_g18063</name>
    <name evidence="4" type="ORF">PR003_g18629</name>
</gene>
<feature type="compositionally biased region" description="Low complexity" evidence="1">
    <location>
        <begin position="113"/>
        <end position="122"/>
    </location>
</feature>
<dbReference type="EMBL" id="QXFU01001510">
    <property type="protein sequence ID" value="KAE9000872.1"/>
    <property type="molecule type" value="Genomic_DNA"/>
</dbReference>
<evidence type="ECO:0000313" key="7">
    <source>
        <dbReference type="Proteomes" id="UP000435112"/>
    </source>
</evidence>
<dbReference type="Proteomes" id="UP000434957">
    <property type="component" value="Unassembled WGS sequence"/>
</dbReference>
<accession>A0A6A3K3U3</accession>
<evidence type="ECO:0000313" key="2">
    <source>
        <dbReference type="EMBL" id="KAE9000872.1"/>
    </source>
</evidence>
<comment type="caution">
    <text evidence="2">The sequence shown here is derived from an EMBL/GenBank/DDBJ whole genome shotgun (WGS) entry which is preliminary data.</text>
</comment>
<name>A0A6A3K3U3_9STRA</name>
<keyword evidence="6" id="KW-1185">Reference proteome</keyword>
<proteinExistence type="predicted"/>
<dbReference type="EMBL" id="QXFV01001474">
    <property type="protein sequence ID" value="KAE9005029.1"/>
    <property type="molecule type" value="Genomic_DNA"/>
</dbReference>
<evidence type="ECO:0000313" key="5">
    <source>
        <dbReference type="Proteomes" id="UP000429607"/>
    </source>
</evidence>
<organism evidence="2 7">
    <name type="scientific">Phytophthora rubi</name>
    <dbReference type="NCBI Taxonomy" id="129364"/>
    <lineage>
        <taxon>Eukaryota</taxon>
        <taxon>Sar</taxon>
        <taxon>Stramenopiles</taxon>
        <taxon>Oomycota</taxon>
        <taxon>Peronosporomycetes</taxon>
        <taxon>Peronosporales</taxon>
        <taxon>Peronosporaceae</taxon>
        <taxon>Phytophthora</taxon>
    </lineage>
</organism>
<protein>
    <submittedName>
        <fullName evidence="2">Uncharacterized protein</fullName>
    </submittedName>
</protein>
<feature type="region of interest" description="Disordered" evidence="1">
    <location>
        <begin position="113"/>
        <end position="151"/>
    </location>
</feature>
<dbReference type="EMBL" id="QXFT01001510">
    <property type="protein sequence ID" value="KAE9316824.1"/>
    <property type="molecule type" value="Genomic_DNA"/>
</dbReference>
<sequence length="151" mass="17275">MAHDSANSVLSKINDEVNSWMEGIVTRNVRKEVNNRVKSDDIADRVQVKVKAQLDEMVTSKVQEWYAADDLVGRVQAKVKAQLDEMVTSKVKEKYAADDILLSKILADTRLVQQQMQRSSSSKQKRPVFCVEPRTTKPKKKSHKSDPQVYW</sequence>
<dbReference type="Proteomes" id="UP000435112">
    <property type="component" value="Unassembled WGS sequence"/>
</dbReference>
<evidence type="ECO:0000313" key="4">
    <source>
        <dbReference type="EMBL" id="KAE9316824.1"/>
    </source>
</evidence>
<dbReference type="AlphaFoldDB" id="A0A6A3K3U3"/>
<evidence type="ECO:0000313" key="6">
    <source>
        <dbReference type="Proteomes" id="UP000434957"/>
    </source>
</evidence>
<reference evidence="5 7" key="1">
    <citation type="submission" date="2018-09" db="EMBL/GenBank/DDBJ databases">
        <title>Genomic investigation of the strawberry pathogen Phytophthora fragariae indicates pathogenicity is determined by transcriptional variation in three key races.</title>
        <authorList>
            <person name="Adams T.M."/>
            <person name="Armitage A.D."/>
            <person name="Sobczyk M.K."/>
            <person name="Bates H.J."/>
            <person name="Dunwell J.M."/>
            <person name="Nellist C.F."/>
            <person name="Harrison R.J."/>
        </authorList>
    </citation>
    <scope>NUCLEOTIDE SEQUENCE [LARGE SCALE GENOMIC DNA]</scope>
    <source>
        <strain evidence="3 5">SCRP249</strain>
        <strain evidence="2 7">SCRP324</strain>
        <strain evidence="4 6">SCRP333</strain>
    </source>
</reference>
<evidence type="ECO:0000313" key="3">
    <source>
        <dbReference type="EMBL" id="KAE9005029.1"/>
    </source>
</evidence>
<evidence type="ECO:0000256" key="1">
    <source>
        <dbReference type="SAM" id="MobiDB-lite"/>
    </source>
</evidence>
<dbReference type="Proteomes" id="UP000429607">
    <property type="component" value="Unassembled WGS sequence"/>
</dbReference>